<dbReference type="EMBL" id="JARBHA010000001">
    <property type="protein sequence ID" value="KAJ9709815.1"/>
    <property type="molecule type" value="Genomic_DNA"/>
</dbReference>
<evidence type="ECO:0000256" key="2">
    <source>
        <dbReference type="ARBA" id="ARBA00009592"/>
    </source>
</evidence>
<keyword evidence="18" id="KW-1185">Reference proteome</keyword>
<comment type="subcellular location">
    <subcellularLocation>
        <location evidence="1">Cell membrane</location>
        <topology evidence="1">Single-pass type I membrane protein</topology>
    </subcellularLocation>
</comment>
<dbReference type="InterPro" id="IPR003591">
    <property type="entry name" value="Leu-rich_rpt_typical-subtyp"/>
</dbReference>
<keyword evidence="7" id="KW-0677">Repeat</keyword>
<protein>
    <recommendedName>
        <fullName evidence="19">Leucine-rich repeat-containing N-terminal plant-type domain-containing protein</fullName>
    </recommendedName>
</protein>
<evidence type="ECO:0000256" key="10">
    <source>
        <dbReference type="ARBA" id="ARBA00023170"/>
    </source>
</evidence>
<dbReference type="Proteomes" id="UP001168098">
    <property type="component" value="Unassembled WGS sequence"/>
</dbReference>
<keyword evidence="4" id="KW-0433">Leucine-rich repeat</keyword>
<keyword evidence="10" id="KW-0675">Receptor</keyword>
<gene>
    <name evidence="17" type="ORF">PVL29_001333</name>
</gene>
<feature type="region of interest" description="Disordered" evidence="12">
    <location>
        <begin position="640"/>
        <end position="662"/>
    </location>
</feature>
<evidence type="ECO:0000256" key="7">
    <source>
        <dbReference type="ARBA" id="ARBA00022737"/>
    </source>
</evidence>
<evidence type="ECO:0000313" key="17">
    <source>
        <dbReference type="EMBL" id="KAJ9709815.1"/>
    </source>
</evidence>
<feature type="compositionally biased region" description="Acidic residues" evidence="12">
    <location>
        <begin position="652"/>
        <end position="662"/>
    </location>
</feature>
<evidence type="ECO:0000256" key="5">
    <source>
        <dbReference type="ARBA" id="ARBA00022692"/>
    </source>
</evidence>
<comment type="similarity">
    <text evidence="2">Belongs to the RLP family.</text>
</comment>
<proteinExistence type="inferred from homology"/>
<dbReference type="FunFam" id="3.80.10.10:FF:000095">
    <property type="entry name" value="LRR receptor-like serine/threonine-protein kinase GSO1"/>
    <property type="match status" value="1"/>
</dbReference>
<dbReference type="GO" id="GO:0005886">
    <property type="term" value="C:plasma membrane"/>
    <property type="evidence" value="ECO:0007669"/>
    <property type="project" value="UniProtKB-SubCell"/>
</dbReference>
<dbReference type="InterPro" id="IPR001611">
    <property type="entry name" value="Leu-rich_rpt"/>
</dbReference>
<evidence type="ECO:0008006" key="19">
    <source>
        <dbReference type="Google" id="ProtNLM"/>
    </source>
</evidence>
<feature type="chain" id="PRO_5041372668" description="Leucine-rich repeat-containing N-terminal plant-type domain-containing protein" evidence="14">
    <location>
        <begin position="28"/>
        <end position="733"/>
    </location>
</feature>
<evidence type="ECO:0000256" key="4">
    <source>
        <dbReference type="ARBA" id="ARBA00022614"/>
    </source>
</evidence>
<dbReference type="PANTHER" id="PTHR48063">
    <property type="entry name" value="LRR RECEPTOR-LIKE KINASE"/>
    <property type="match status" value="1"/>
</dbReference>
<keyword evidence="6 14" id="KW-0732">Signal</keyword>
<dbReference type="Pfam" id="PF08263">
    <property type="entry name" value="LRRNT_2"/>
    <property type="match status" value="1"/>
</dbReference>
<reference evidence="17 18" key="1">
    <citation type="journal article" date="2023" name="BMC Biotechnol.">
        <title>Vitis rotundifolia cv Carlos genome sequencing.</title>
        <authorList>
            <person name="Huff M."/>
            <person name="Hulse-Kemp A."/>
            <person name="Scheffler B."/>
            <person name="Youngblood R."/>
            <person name="Simpson S."/>
            <person name="Babiker E."/>
            <person name="Staton M."/>
        </authorList>
    </citation>
    <scope>NUCLEOTIDE SEQUENCE [LARGE SCALE GENOMIC DNA]</scope>
    <source>
        <tissue evidence="17">Leaf</tissue>
    </source>
</reference>
<evidence type="ECO:0000256" key="11">
    <source>
        <dbReference type="ARBA" id="ARBA00023180"/>
    </source>
</evidence>
<dbReference type="InterPro" id="IPR032675">
    <property type="entry name" value="LRR_dom_sf"/>
</dbReference>
<dbReference type="AlphaFoldDB" id="A0AA39ALD7"/>
<dbReference type="SMART" id="SM00369">
    <property type="entry name" value="LRR_TYP"/>
    <property type="match status" value="5"/>
</dbReference>
<evidence type="ECO:0000256" key="13">
    <source>
        <dbReference type="SAM" id="Phobius"/>
    </source>
</evidence>
<dbReference type="Pfam" id="PF00560">
    <property type="entry name" value="LRR_1"/>
    <property type="match status" value="7"/>
</dbReference>
<keyword evidence="8 13" id="KW-1133">Transmembrane helix</keyword>
<feature type="domain" description="Leucine-rich repeat-containing N-terminal plant-type" evidence="15">
    <location>
        <begin position="45"/>
        <end position="81"/>
    </location>
</feature>
<evidence type="ECO:0000256" key="6">
    <source>
        <dbReference type="ARBA" id="ARBA00022729"/>
    </source>
</evidence>
<dbReference type="PANTHER" id="PTHR48063:SF29">
    <property type="entry name" value="LRR RECEPTOR-LIKE KINASE FAMILY PROTEIN"/>
    <property type="match status" value="1"/>
</dbReference>
<keyword evidence="11" id="KW-0325">Glycoprotein</keyword>
<dbReference type="FunFam" id="3.80.10.10:FF:000383">
    <property type="entry name" value="Leucine-rich repeat receptor protein kinase EMS1"/>
    <property type="match status" value="1"/>
</dbReference>
<evidence type="ECO:0000313" key="18">
    <source>
        <dbReference type="Proteomes" id="UP001168098"/>
    </source>
</evidence>
<feature type="signal peptide" evidence="14">
    <location>
        <begin position="1"/>
        <end position="27"/>
    </location>
</feature>
<organism evidence="17 18">
    <name type="scientific">Vitis rotundifolia</name>
    <name type="common">Muscadine grape</name>
    <dbReference type="NCBI Taxonomy" id="103349"/>
    <lineage>
        <taxon>Eukaryota</taxon>
        <taxon>Viridiplantae</taxon>
        <taxon>Streptophyta</taxon>
        <taxon>Embryophyta</taxon>
        <taxon>Tracheophyta</taxon>
        <taxon>Spermatophyta</taxon>
        <taxon>Magnoliopsida</taxon>
        <taxon>eudicotyledons</taxon>
        <taxon>Gunneridae</taxon>
        <taxon>Pentapetalae</taxon>
        <taxon>rosids</taxon>
        <taxon>Vitales</taxon>
        <taxon>Vitaceae</taxon>
        <taxon>Viteae</taxon>
        <taxon>Vitis</taxon>
    </lineage>
</organism>
<name>A0AA39ALD7_VITRO</name>
<dbReference type="SUPFAM" id="SSF52058">
    <property type="entry name" value="L domain-like"/>
    <property type="match status" value="2"/>
</dbReference>
<keyword evidence="5 13" id="KW-0812">Transmembrane</keyword>
<keyword evidence="9 13" id="KW-0472">Membrane</keyword>
<evidence type="ECO:0000259" key="15">
    <source>
        <dbReference type="Pfam" id="PF08263"/>
    </source>
</evidence>
<feature type="domain" description="Disease resistance R13L4/SHOC-2-like LRR" evidence="16">
    <location>
        <begin position="120"/>
        <end position="298"/>
    </location>
</feature>
<evidence type="ECO:0000256" key="9">
    <source>
        <dbReference type="ARBA" id="ARBA00023136"/>
    </source>
</evidence>
<evidence type="ECO:0000256" key="14">
    <source>
        <dbReference type="SAM" id="SignalP"/>
    </source>
</evidence>
<accession>A0AA39ALD7</accession>
<dbReference type="Gene3D" id="3.80.10.10">
    <property type="entry name" value="Ribonuclease Inhibitor"/>
    <property type="match status" value="2"/>
</dbReference>
<evidence type="ECO:0000259" key="16">
    <source>
        <dbReference type="Pfam" id="PF23598"/>
    </source>
</evidence>
<evidence type="ECO:0000256" key="3">
    <source>
        <dbReference type="ARBA" id="ARBA00022475"/>
    </source>
</evidence>
<dbReference type="InterPro" id="IPR046956">
    <property type="entry name" value="RLP23-like"/>
</dbReference>
<comment type="caution">
    <text evidence="17">The sequence shown here is derived from an EMBL/GenBank/DDBJ whole genome shotgun (WGS) entry which is preliminary data.</text>
</comment>
<keyword evidence="3" id="KW-1003">Cell membrane</keyword>
<feature type="transmembrane region" description="Helical" evidence="13">
    <location>
        <begin position="669"/>
        <end position="691"/>
    </location>
</feature>
<dbReference type="InterPro" id="IPR055414">
    <property type="entry name" value="LRR_R13L4/SHOC2-like"/>
</dbReference>
<evidence type="ECO:0000256" key="8">
    <source>
        <dbReference type="ARBA" id="ARBA00022989"/>
    </source>
</evidence>
<sequence length="733" mass="81133">MASRKTSIPLALPFLLAVFSEFLLLEAVIINSSRGETNVACIEVERNALLKFRDGLKDPSGRLSSWVGIDYCCKWQGVDCNNGTGHVIKLDLRNPYQSNSTLDYEADESAFHLSSLVGQISHSLLDLKHLNYLDLSSNDFQANPIPNFFGSFESGLIPDSIGNLGNLRYLVLSDNAISGSIPPSIGKLLFLEELDLSRNGMNGTIPESIGQLKELLALKLDWNSWKGTVSEIHFMGLMKLEYFSSNLSPATNNSLVFDITSDWIPPFSLKLISIGNCILSQTFPAWLGTQKELSHIILRNVGISDTIPESLEIISTAWVPPSPLSFSTSHGWSMADLSFNRFEGPLPLWYNLTYLLLRNNLFSGPIPSNIGGELSSLRVLAVSGNLLNGSIPSSLSKLKYSRVIDLSNNHLSGKIPSHWNDIKLLGIVDLSKNRLYGDSNLQNCTRLYSLDLGNNKFSGETPKWIRERMSSLKQLRLRGNMLTGNIPRQLCWLSDLRILDLALNNLSGSIPPCLGHLSALNSATLLDASPDDLYSGYYWEEMDLVVKGKEKEFHRILSIIPHGITNLSTLGTLNLSRNQLTGTIPENIGAMQGMASITLLSHLNLSHNLLSGPIPTTNQFQTFNDPSMYEGKLGLCGPPLSTQCSTPNEDHKDEEDEKEDDEDGWEMSWFFTSMGLGFPVGFWAVCGTLALKKSWTHAYFQFVGEAKDRLYVFIAVNVGCFKRKMKRNGGAHG</sequence>
<evidence type="ECO:0000256" key="12">
    <source>
        <dbReference type="SAM" id="MobiDB-lite"/>
    </source>
</evidence>
<dbReference type="Pfam" id="PF23598">
    <property type="entry name" value="LRR_14"/>
    <property type="match status" value="1"/>
</dbReference>
<dbReference type="InterPro" id="IPR013210">
    <property type="entry name" value="LRR_N_plant-typ"/>
</dbReference>
<evidence type="ECO:0000256" key="1">
    <source>
        <dbReference type="ARBA" id="ARBA00004251"/>
    </source>
</evidence>